<evidence type="ECO:0000313" key="1">
    <source>
        <dbReference type="EMBL" id="ASB40592.1"/>
    </source>
</evidence>
<evidence type="ECO:0000313" key="2">
    <source>
        <dbReference type="EMBL" id="QQR29870.1"/>
    </source>
</evidence>
<protein>
    <submittedName>
        <fullName evidence="2">Rpn family recombination-promoting nuclease/putative transposase</fullName>
    </submittedName>
</protein>
<dbReference type="RefSeq" id="WP_066533729.1">
    <property type="nucleotide sequence ID" value="NZ_CAJTCQ010000017.1"/>
</dbReference>
<dbReference type="NCBIfam" id="TIGR01784">
    <property type="entry name" value="T_den_put_tspse"/>
    <property type="match status" value="1"/>
</dbReference>
<proteinExistence type="predicted"/>
<evidence type="ECO:0000313" key="3">
    <source>
        <dbReference type="Proteomes" id="UP000196710"/>
    </source>
</evidence>
<dbReference type="EMBL" id="CP021422">
    <property type="protein sequence ID" value="ASB40592.1"/>
    <property type="molecule type" value="Genomic_DNA"/>
</dbReference>
<dbReference type="AlphaFoldDB" id="A0A1Z2XQ70"/>
<name>A0A1Z2XQ70_9FIRM</name>
<dbReference type="Proteomes" id="UP000596035">
    <property type="component" value="Chromosome"/>
</dbReference>
<reference evidence="2 4" key="3">
    <citation type="submission" date="2020-11" db="EMBL/GenBank/DDBJ databases">
        <title>Closed and high quality bacterial genomes of the OMM12 community.</title>
        <authorList>
            <person name="Marbouty M."/>
            <person name="Lamy-Besnier Q."/>
            <person name="Debarbieux L."/>
            <person name="Koszul R."/>
        </authorList>
    </citation>
    <scope>NUCLEOTIDE SEQUENCE [LARGE SCALE GENOMIC DNA]</scope>
    <source>
        <strain evidence="2 4">KB18</strain>
    </source>
</reference>
<organism evidence="2 4">
    <name type="scientific">Acutalibacter muris</name>
    <dbReference type="NCBI Taxonomy" id="1796620"/>
    <lineage>
        <taxon>Bacteria</taxon>
        <taxon>Bacillati</taxon>
        <taxon>Bacillota</taxon>
        <taxon>Clostridia</taxon>
        <taxon>Eubacteriales</taxon>
        <taxon>Acutalibacteraceae</taxon>
        <taxon>Acutalibacter</taxon>
    </lineage>
</organism>
<dbReference type="InterPro" id="IPR010106">
    <property type="entry name" value="RpnA"/>
</dbReference>
<sequence>MPIKPFKDLSLVDDFMFSEVMRRPENIKPFLEAVLEKKIQRVVTIDKQKDLKDTYDAHGIRLDVYLEDENHTKYDVEVQARLHRKLEKRIRYYLSGIDRHSLEMNEDYEKMSDSFVIFICVEDYYGAGLAVYERESHIKGAPEIPYEDGSHAYILNANFTKENGNPAVLDFLRYVRASYKGEPYDISESVYLKQIDEAVSEIKEDSGREMEYMTLAMKMMDERKDAFEQGEARGRAKGRAEGRTDEQIKIVKRMLARGLSLEEISDMIDVGLDEVKKLSEQE</sequence>
<dbReference type="KEGG" id="amur:ADH66_07935"/>
<dbReference type="Proteomes" id="UP000196710">
    <property type="component" value="Chromosome"/>
</dbReference>
<dbReference type="EMBL" id="CP065321">
    <property type="protein sequence ID" value="QQR29870.1"/>
    <property type="molecule type" value="Genomic_DNA"/>
</dbReference>
<dbReference type="Pfam" id="PF12784">
    <property type="entry name" value="PDDEXK_2"/>
    <property type="match status" value="1"/>
</dbReference>
<keyword evidence="3" id="KW-1185">Reference proteome</keyword>
<reference evidence="1" key="1">
    <citation type="journal article" date="2017" name="Genome Announc.">
        <title>High-Quality Whole-Genome Sequences of the Oligo-Mouse-Microbiota Bacterial Community.</title>
        <authorList>
            <person name="Garzetti D."/>
            <person name="Brugiroux S."/>
            <person name="Bunk B."/>
            <person name="Pukall R."/>
            <person name="McCoy K.D."/>
            <person name="Macpherson A.J."/>
            <person name="Stecher B."/>
        </authorList>
    </citation>
    <scope>NUCLEOTIDE SEQUENCE</scope>
    <source>
        <strain evidence="1">KB18</strain>
    </source>
</reference>
<reference evidence="3" key="2">
    <citation type="submission" date="2017-05" db="EMBL/GenBank/DDBJ databases">
        <title>Improved OligoMM genomes.</title>
        <authorList>
            <person name="Garzetti D."/>
        </authorList>
    </citation>
    <scope>NUCLEOTIDE SEQUENCE [LARGE SCALE GENOMIC DNA]</scope>
    <source>
        <strain evidence="3">KB18</strain>
    </source>
</reference>
<evidence type="ECO:0000313" key="4">
    <source>
        <dbReference type="Proteomes" id="UP000596035"/>
    </source>
</evidence>
<gene>
    <name evidence="1" type="ORF">ADH66_07935</name>
    <name evidence="2" type="ORF">I5Q82_17970</name>
</gene>
<accession>A0A1Z2XQ70</accession>